<organism evidence="2 3">
    <name type="scientific">Carpediemonas membranifera</name>
    <dbReference type="NCBI Taxonomy" id="201153"/>
    <lineage>
        <taxon>Eukaryota</taxon>
        <taxon>Metamonada</taxon>
        <taxon>Carpediemonas-like organisms</taxon>
        <taxon>Carpediemonas</taxon>
    </lineage>
</organism>
<proteinExistence type="predicted"/>
<feature type="transmembrane region" description="Helical" evidence="1">
    <location>
        <begin position="140"/>
        <end position="159"/>
    </location>
</feature>
<feature type="transmembrane region" description="Helical" evidence="1">
    <location>
        <begin position="193"/>
        <end position="218"/>
    </location>
</feature>
<protein>
    <submittedName>
        <fullName evidence="2">Uncharacterized protein</fullName>
    </submittedName>
</protein>
<evidence type="ECO:0000256" key="1">
    <source>
        <dbReference type="SAM" id="Phobius"/>
    </source>
</evidence>
<keyword evidence="1" id="KW-0812">Transmembrane</keyword>
<dbReference type="Proteomes" id="UP000717585">
    <property type="component" value="Unassembled WGS sequence"/>
</dbReference>
<keyword evidence="3" id="KW-1185">Reference proteome</keyword>
<feature type="transmembrane region" description="Helical" evidence="1">
    <location>
        <begin position="166"/>
        <end position="187"/>
    </location>
</feature>
<name>A0A8J6AUZ2_9EUKA</name>
<feature type="transmembrane region" description="Helical" evidence="1">
    <location>
        <begin position="114"/>
        <end position="134"/>
    </location>
</feature>
<dbReference type="AlphaFoldDB" id="A0A8J6AUZ2"/>
<dbReference type="EMBL" id="JAHDYR010000025">
    <property type="protein sequence ID" value="KAG9393155.1"/>
    <property type="molecule type" value="Genomic_DNA"/>
</dbReference>
<keyword evidence="1" id="KW-0472">Membrane</keyword>
<keyword evidence="1" id="KW-1133">Transmembrane helix</keyword>
<feature type="transmembrane region" description="Helical" evidence="1">
    <location>
        <begin position="230"/>
        <end position="253"/>
    </location>
</feature>
<accession>A0A8J6AUZ2</accession>
<feature type="transmembrane region" description="Helical" evidence="1">
    <location>
        <begin position="82"/>
        <end position="102"/>
    </location>
</feature>
<evidence type="ECO:0000313" key="3">
    <source>
        <dbReference type="Proteomes" id="UP000717585"/>
    </source>
</evidence>
<gene>
    <name evidence="2" type="ORF">J8273_3284</name>
</gene>
<comment type="caution">
    <text evidence="2">The sequence shown here is derived from an EMBL/GenBank/DDBJ whole genome shotgun (WGS) entry which is preliminary data.</text>
</comment>
<sequence length="483" mass="53855">MIDDLILSISELTGAGEVMSVIQSENRVRYIQSHPVIRRYPTPRLDSTDGIGDTVPWFMPHASFQAHRPQHGRRALEGTFKYSYALFHGYVHGLVWLIIAVWGRIRLILNISRLFYFLQLFIGLLFLVVLNELVNNTDKITTPIIFLTVLAPSFLSTIYRAYSTIICSFVGVIVGLIFVLAGAPIWIGIPFGFIIAYAICVMLHFPGGLVAAAFGVVYVQIYVAQWSTPLFLIVTRMGGITLAVLTALVLNLISPSLFTSRFFHKAAGTLESAVLANIPQTVLKGPKASRGVLSNISSYLLECDAQLAEWQFRGLHDKRTDLLKLRRHIVRLELTVQLAVDLHYLLVFEHVSMRAFSRSEDFCVLCDSCYRRVTPVMDRFTEYDSPDIGAVYLKIASLLDVIFTIDEPVLASLIPSKKTGVVEQDPLAGSPLSIGTIAGSPAFSMRARATGRFADDMLIPMDLTATIRQEQKNIRMVRRRGSV</sequence>
<reference evidence="2" key="1">
    <citation type="submission" date="2021-05" db="EMBL/GenBank/DDBJ databases">
        <title>A free-living protist that lacks canonical eukaryotic 1 DNA replication and segregation systems.</title>
        <authorList>
            <person name="Salas-Leiva D.E."/>
            <person name="Tromer E.C."/>
            <person name="Curtis B.A."/>
            <person name="Jerlstrom-Hultqvist J."/>
            <person name="Kolisko M."/>
            <person name="Yi Z."/>
            <person name="Salas-Leiva J.S."/>
            <person name="Gallot-Lavallee L."/>
            <person name="Kops G.J.P.L."/>
            <person name="Archibald J.M."/>
            <person name="Simpson A.G.B."/>
            <person name="Roger A.J."/>
        </authorList>
    </citation>
    <scope>NUCLEOTIDE SEQUENCE</scope>
    <source>
        <strain evidence="2">BICM</strain>
    </source>
</reference>
<evidence type="ECO:0000313" key="2">
    <source>
        <dbReference type="EMBL" id="KAG9393155.1"/>
    </source>
</evidence>